<gene>
    <name evidence="1" type="ORF">ACFQBQ_10435</name>
</gene>
<accession>A0ABW1Z948</accession>
<organism evidence="1 2">
    <name type="scientific">Granulicella cerasi</name>
    <dbReference type="NCBI Taxonomy" id="741063"/>
    <lineage>
        <taxon>Bacteria</taxon>
        <taxon>Pseudomonadati</taxon>
        <taxon>Acidobacteriota</taxon>
        <taxon>Terriglobia</taxon>
        <taxon>Terriglobales</taxon>
        <taxon>Acidobacteriaceae</taxon>
        <taxon>Granulicella</taxon>
    </lineage>
</organism>
<dbReference type="InterPro" id="IPR023393">
    <property type="entry name" value="START-like_dom_sf"/>
</dbReference>
<dbReference type="RefSeq" id="WP_263369691.1">
    <property type="nucleotide sequence ID" value="NZ_JAGSYD010000001.1"/>
</dbReference>
<evidence type="ECO:0000313" key="1">
    <source>
        <dbReference type="EMBL" id="MFC6645989.1"/>
    </source>
</evidence>
<evidence type="ECO:0000313" key="2">
    <source>
        <dbReference type="Proteomes" id="UP001596391"/>
    </source>
</evidence>
<dbReference type="SUPFAM" id="SSF55961">
    <property type="entry name" value="Bet v1-like"/>
    <property type="match status" value="1"/>
</dbReference>
<protein>
    <recommendedName>
        <fullName evidence="3">Ligand-binding SRPBCC domain-containing protein</fullName>
    </recommendedName>
</protein>
<evidence type="ECO:0008006" key="3">
    <source>
        <dbReference type="Google" id="ProtNLM"/>
    </source>
</evidence>
<dbReference type="Proteomes" id="UP001596391">
    <property type="component" value="Unassembled WGS sequence"/>
</dbReference>
<reference evidence="2" key="1">
    <citation type="journal article" date="2019" name="Int. J. Syst. Evol. Microbiol.">
        <title>The Global Catalogue of Microorganisms (GCM) 10K type strain sequencing project: providing services to taxonomists for standard genome sequencing and annotation.</title>
        <authorList>
            <consortium name="The Broad Institute Genomics Platform"/>
            <consortium name="The Broad Institute Genome Sequencing Center for Infectious Disease"/>
            <person name="Wu L."/>
            <person name="Ma J."/>
        </authorList>
    </citation>
    <scope>NUCLEOTIDE SEQUENCE [LARGE SCALE GENOMIC DNA]</scope>
    <source>
        <strain evidence="2">CGMCC 1.16026</strain>
    </source>
</reference>
<keyword evidence="2" id="KW-1185">Reference proteome</keyword>
<comment type="caution">
    <text evidence="1">The sequence shown here is derived from an EMBL/GenBank/DDBJ whole genome shotgun (WGS) entry which is preliminary data.</text>
</comment>
<sequence>MFEIRDTIMIQAPIERVFALSTNVAIVQLTLGMKPVDAPESIVANSRVHWRGWKFGMPTEHHTLITGYKAPHPSGDWMKAFFQDSQAQGRFAHFHHDHFFTQHKREASTVLEDRVHFSLAWWMGSKLAERFLLAPYIRRLLWTRFALLKQLAEGEGWREYIAG</sequence>
<dbReference type="Gene3D" id="3.30.530.20">
    <property type="match status" value="1"/>
</dbReference>
<dbReference type="EMBL" id="JBHSWI010000001">
    <property type="protein sequence ID" value="MFC6645989.1"/>
    <property type="molecule type" value="Genomic_DNA"/>
</dbReference>
<proteinExistence type="predicted"/>
<name>A0ABW1Z948_9BACT</name>